<feature type="non-terminal residue" evidence="1">
    <location>
        <position position="132"/>
    </location>
</feature>
<gene>
    <name evidence="1" type="ORF">GCK32_021261</name>
</gene>
<organism evidence="1 2">
    <name type="scientific">Trichostrongylus colubriformis</name>
    <name type="common">Black scour worm</name>
    <dbReference type="NCBI Taxonomy" id="6319"/>
    <lineage>
        <taxon>Eukaryota</taxon>
        <taxon>Metazoa</taxon>
        <taxon>Ecdysozoa</taxon>
        <taxon>Nematoda</taxon>
        <taxon>Chromadorea</taxon>
        <taxon>Rhabditida</taxon>
        <taxon>Rhabditina</taxon>
        <taxon>Rhabditomorpha</taxon>
        <taxon>Strongyloidea</taxon>
        <taxon>Trichostrongylidae</taxon>
        <taxon>Trichostrongylus</taxon>
    </lineage>
</organism>
<proteinExistence type="predicted"/>
<accession>A0AAN8FT99</accession>
<dbReference type="EMBL" id="WIXE01019857">
    <property type="protein sequence ID" value="KAK5969698.1"/>
    <property type="molecule type" value="Genomic_DNA"/>
</dbReference>
<protein>
    <submittedName>
        <fullName evidence="1">Uncharacterized protein</fullName>
    </submittedName>
</protein>
<evidence type="ECO:0000313" key="2">
    <source>
        <dbReference type="Proteomes" id="UP001331761"/>
    </source>
</evidence>
<dbReference type="AlphaFoldDB" id="A0AAN8FT99"/>
<feature type="non-terminal residue" evidence="1">
    <location>
        <position position="1"/>
    </location>
</feature>
<evidence type="ECO:0000313" key="1">
    <source>
        <dbReference type="EMBL" id="KAK5969698.1"/>
    </source>
</evidence>
<comment type="caution">
    <text evidence="1">The sequence shown here is derived from an EMBL/GenBank/DDBJ whole genome shotgun (WGS) entry which is preliminary data.</text>
</comment>
<keyword evidence="2" id="KW-1185">Reference proteome</keyword>
<sequence length="132" mass="14655">RDKEAFFDFAIIFSKESTEIFSFRSNGVISITVPISFHSRGTRNSGACVPKTSLINITYGKSRKGKSTEQAEILKRCREGRYSRTKEGKRSTAGKENIVFVKQKGTLLGAHSSVTEQGLPIAKQLQKIILSK</sequence>
<dbReference type="Proteomes" id="UP001331761">
    <property type="component" value="Unassembled WGS sequence"/>
</dbReference>
<name>A0AAN8FT99_TRICO</name>
<reference evidence="1 2" key="1">
    <citation type="submission" date="2019-10" db="EMBL/GenBank/DDBJ databases">
        <title>Assembly and Annotation for the nematode Trichostrongylus colubriformis.</title>
        <authorList>
            <person name="Martin J."/>
        </authorList>
    </citation>
    <scope>NUCLEOTIDE SEQUENCE [LARGE SCALE GENOMIC DNA]</scope>
    <source>
        <strain evidence="1">G859</strain>
        <tissue evidence="1">Whole worm</tissue>
    </source>
</reference>